<reference evidence="1 2" key="1">
    <citation type="submission" date="2009-02" db="EMBL/GenBank/DDBJ databases">
        <title>Genome sequence of Bacillus cereus 03BB102.</title>
        <authorList>
            <person name="Dodson R.J."/>
            <person name="Jackson P."/>
            <person name="Munk A.C."/>
            <person name="Brettin T."/>
            <person name="Bruce D."/>
            <person name="Detter C."/>
            <person name="Tapia R."/>
            <person name="Han C."/>
            <person name="Sutton G."/>
            <person name="Sims D."/>
        </authorList>
    </citation>
    <scope>NUCLEOTIDE SEQUENCE [LARGE SCALE GENOMIC DNA]</scope>
    <source>
        <strain evidence="1 2">03BB102</strain>
    </source>
</reference>
<protein>
    <submittedName>
        <fullName evidence="1">Uncharacterized protein</fullName>
    </submittedName>
</protein>
<dbReference type="KEGG" id="bcx:BCA_3432"/>
<proteinExistence type="predicted"/>
<sequence length="294" mass="34198">MNDVLSRTYLAGGVKMLKQSMHSFVLLYPSVLLEGWRIEKVSERYEGEKWGTFWLQVVTPTGMVRVKGFFLDIMEPVFPDTCISQAKGDCFQYKALVYWKGVNYKGKDSYVTSKWKTQIEISIDRGYVKQDEMGKFLFGLQPLHTEFAKMILYTPFHLLSFQAKRGGMGEIGRCREWNAPDDVSYVNLSIHEKVSWKLESVGFGNDETQYVYWDEVNKLYALWVCRHKNKAYYPVSSWIMNYGPKQIINGLEFYSHPDRGTVVYENLGNEQIAYVFRGNPCTNFEQVKELFASL</sequence>
<evidence type="ECO:0000313" key="1">
    <source>
        <dbReference type="EMBL" id="ACO29093.1"/>
    </source>
</evidence>
<dbReference type="AlphaFoldDB" id="A0A158RP84"/>
<dbReference type="EMBL" id="CP001407">
    <property type="protein sequence ID" value="ACO29093.1"/>
    <property type="molecule type" value="Genomic_DNA"/>
</dbReference>
<gene>
    <name evidence="1" type="ordered locus">BCA_3432</name>
</gene>
<organism evidence="1 2">
    <name type="scientific">Bacillus cereus (strain 03BB102)</name>
    <dbReference type="NCBI Taxonomy" id="572264"/>
    <lineage>
        <taxon>Bacteria</taxon>
        <taxon>Bacillati</taxon>
        <taxon>Bacillota</taxon>
        <taxon>Bacilli</taxon>
        <taxon>Bacillales</taxon>
        <taxon>Bacillaceae</taxon>
        <taxon>Bacillus</taxon>
        <taxon>Bacillus cereus group</taxon>
    </lineage>
</organism>
<evidence type="ECO:0000313" key="2">
    <source>
        <dbReference type="Proteomes" id="UP000002210"/>
    </source>
</evidence>
<accession>A0A158RP84</accession>
<name>A0A158RP84_BACC3</name>
<dbReference type="Proteomes" id="UP000002210">
    <property type="component" value="Chromosome"/>
</dbReference>